<feature type="domain" description="GP-PDE" evidence="1">
    <location>
        <begin position="5"/>
        <end position="234"/>
    </location>
</feature>
<accession>A0A6M0CGF4</accession>
<reference evidence="2 3" key="1">
    <citation type="submission" date="2020-01" db="EMBL/GenBank/DDBJ databases">
        <title>Spongiivirga citrea KCTC 32990T.</title>
        <authorList>
            <person name="Wang G."/>
        </authorList>
    </citation>
    <scope>NUCLEOTIDE SEQUENCE [LARGE SCALE GENOMIC DNA]</scope>
    <source>
        <strain evidence="2 3">KCTC 32990</strain>
    </source>
</reference>
<dbReference type="PANTHER" id="PTHR46211:SF14">
    <property type="entry name" value="GLYCEROPHOSPHODIESTER PHOSPHODIESTERASE"/>
    <property type="match status" value="1"/>
</dbReference>
<comment type="caution">
    <text evidence="2">The sequence shown here is derived from an EMBL/GenBank/DDBJ whole genome shotgun (WGS) entry which is preliminary data.</text>
</comment>
<dbReference type="PROSITE" id="PS51704">
    <property type="entry name" value="GP_PDE"/>
    <property type="match status" value="1"/>
</dbReference>
<dbReference type="SUPFAM" id="SSF51695">
    <property type="entry name" value="PLC-like phosphodiesterases"/>
    <property type="match status" value="1"/>
</dbReference>
<keyword evidence="3" id="KW-1185">Reference proteome</keyword>
<dbReference type="AlphaFoldDB" id="A0A6M0CGF4"/>
<dbReference type="InterPro" id="IPR030395">
    <property type="entry name" value="GP_PDE_dom"/>
</dbReference>
<dbReference type="GO" id="GO:0008081">
    <property type="term" value="F:phosphoric diester hydrolase activity"/>
    <property type="evidence" value="ECO:0007669"/>
    <property type="project" value="InterPro"/>
</dbReference>
<sequence length="242" mass="27218">MKKKIQFIGLNGTVKLPPENTLESIQKTLELGAKCIEVNVHICDSGELVVIKDSDVDETTNGMGEVEDFTLEELKKLRIQDQYQIPSLKEVLDLINGQAKVIIELSGFGTSNAVSAIIKEYAKKDNWKRKMFLVTSFNWFELVDFYSIDQKTRIGVLTKKLTKDTLSLAKTVAAFSIHPKNGKLKQKLLEKAIKNGFKIKPWEAEIPVFEAEALEEVEVKSIQERTPIEEVLISPIPEVAVS</sequence>
<dbReference type="Pfam" id="PF03009">
    <property type="entry name" value="GDPD"/>
    <property type="match status" value="1"/>
</dbReference>
<proteinExistence type="predicted"/>
<evidence type="ECO:0000313" key="3">
    <source>
        <dbReference type="Proteomes" id="UP000474296"/>
    </source>
</evidence>
<protein>
    <submittedName>
        <fullName evidence="2">Glycerophosphodiester phosphodiesterase</fullName>
    </submittedName>
</protein>
<evidence type="ECO:0000313" key="2">
    <source>
        <dbReference type="EMBL" id="NER16911.1"/>
    </source>
</evidence>
<dbReference type="Gene3D" id="3.20.20.190">
    <property type="entry name" value="Phosphatidylinositol (PI) phosphodiesterase"/>
    <property type="match status" value="1"/>
</dbReference>
<dbReference type="Proteomes" id="UP000474296">
    <property type="component" value="Unassembled WGS sequence"/>
</dbReference>
<dbReference type="PANTHER" id="PTHR46211">
    <property type="entry name" value="GLYCEROPHOSPHORYL DIESTER PHOSPHODIESTERASE"/>
    <property type="match status" value="1"/>
</dbReference>
<organism evidence="2 3">
    <name type="scientific">Spongiivirga citrea</name>
    <dbReference type="NCBI Taxonomy" id="1481457"/>
    <lineage>
        <taxon>Bacteria</taxon>
        <taxon>Pseudomonadati</taxon>
        <taxon>Bacteroidota</taxon>
        <taxon>Flavobacteriia</taxon>
        <taxon>Flavobacteriales</taxon>
        <taxon>Flavobacteriaceae</taxon>
        <taxon>Spongiivirga</taxon>
    </lineage>
</organism>
<dbReference type="InterPro" id="IPR017946">
    <property type="entry name" value="PLC-like_Pdiesterase_TIM-brl"/>
</dbReference>
<gene>
    <name evidence="2" type="ORF">GWK10_06800</name>
</gene>
<dbReference type="EMBL" id="JAABOQ010000003">
    <property type="protein sequence ID" value="NER16911.1"/>
    <property type="molecule type" value="Genomic_DNA"/>
</dbReference>
<name>A0A6M0CGF4_9FLAO</name>
<evidence type="ECO:0000259" key="1">
    <source>
        <dbReference type="PROSITE" id="PS51704"/>
    </source>
</evidence>
<dbReference type="GO" id="GO:0006629">
    <property type="term" value="P:lipid metabolic process"/>
    <property type="evidence" value="ECO:0007669"/>
    <property type="project" value="InterPro"/>
</dbReference>
<dbReference type="RefSeq" id="WP_164030647.1">
    <property type="nucleotide sequence ID" value="NZ_JAABOQ010000003.1"/>
</dbReference>